<organism evidence="1 2">
    <name type="scientific">Rhabditophanes sp. KR3021</name>
    <dbReference type="NCBI Taxonomy" id="114890"/>
    <lineage>
        <taxon>Eukaryota</taxon>
        <taxon>Metazoa</taxon>
        <taxon>Ecdysozoa</taxon>
        <taxon>Nematoda</taxon>
        <taxon>Chromadorea</taxon>
        <taxon>Rhabditida</taxon>
        <taxon>Tylenchina</taxon>
        <taxon>Panagrolaimomorpha</taxon>
        <taxon>Strongyloidoidea</taxon>
        <taxon>Alloionematidae</taxon>
        <taxon>Rhabditophanes</taxon>
    </lineage>
</organism>
<sequence length="846" mass="95333">MSHYVPAWRNIQDMDIQEEMNDAQSELFNLRGDSLMPSDVQATRNAGQSGDSVPTFSTWSAPPARHNFPSLQTGIRGRPSVQRGSRLPPRSPSIAIIGDPTPRERRYPQRSNHRAVLDRINVSLHGTRNGGVARTRISANLRTTVPPRSLRRTAQMTTGRAAPRLNASRSRAELRRIAAFQRASNAINEDRQYLAMRNRISFLRDFSTPPSDVSSSDTSHSAAISFRRFRNIIGAGARRSDLNNLYGIQDLIHTDNNDIFDDFLERRDRGGEVVDFPLGDFLRRAMHEEEGGYPPNRIFHTDVVPFETPEPLPKPLGNIGGQCLICFEDDVQDAVYCMHCYQQVGCFSCLLKWVQTNSIVVNVGVHYVPNPDHLTCPLCRHAWDTARPEVFRNTTIKKESKEKLQQLLLKKLVEEPMNKLQTAAEKFQSAVKECKKKVNDDFPFQLKKFHAVAIWNFDVMDSVCAICRLDFAEPCVSCGVKNERNSVCSGKAESMCRIEVSSRCTHMFHQCCIRSWLEKSDHCPMCHTLWKFKGYLDHRDQMAVLVNHGDKLMNKKIPMKNSIFDNAFRFTLGSVSGAIGASAVYPIDLIKTRMQNQRVCITTGTRLYQNSFDCARQLIKREGLFGFYRGLGVQLCGVAPEKAIKLAMNDFVRHQFTTDGEISLYGEIIAGGCAGFSQVIFTNPLEIIKIRLQTVGEMKTVGRKIGVLDIVKDLKLRGLYHGYKACVMRDSPFSAIYFTAYANMKKYTADKNGNNDHLSLFISALTAGVPASSLCTPFDVVKTRLQVAARKNQTTYNGIADGFRKIYAEEGAIAFWKGTGARVFRSSPQFAVTLVVYEYLQKTFHH</sequence>
<accession>A0AC35TJD3</accession>
<protein>
    <submittedName>
        <fullName evidence="2">RING-type domain-containing protein</fullName>
    </submittedName>
</protein>
<evidence type="ECO:0000313" key="2">
    <source>
        <dbReference type="WBParaSite" id="RSKR_0000129800.1"/>
    </source>
</evidence>
<evidence type="ECO:0000313" key="1">
    <source>
        <dbReference type="Proteomes" id="UP000095286"/>
    </source>
</evidence>
<proteinExistence type="predicted"/>
<name>A0AC35TJD3_9BILA</name>
<dbReference type="WBParaSite" id="RSKR_0000129800.1">
    <property type="protein sequence ID" value="RSKR_0000129800.1"/>
    <property type="gene ID" value="RSKR_0000129800"/>
</dbReference>
<reference evidence="2" key="1">
    <citation type="submission" date="2016-11" db="UniProtKB">
        <authorList>
            <consortium name="WormBaseParasite"/>
        </authorList>
    </citation>
    <scope>IDENTIFICATION</scope>
    <source>
        <strain evidence="2">KR3021</strain>
    </source>
</reference>
<dbReference type="Proteomes" id="UP000095286">
    <property type="component" value="Unplaced"/>
</dbReference>